<dbReference type="Proteomes" id="UP000030653">
    <property type="component" value="Unassembled WGS sequence"/>
</dbReference>
<dbReference type="RefSeq" id="XP_040628575.1">
    <property type="nucleotide sequence ID" value="XM_040772931.1"/>
</dbReference>
<feature type="compositionally biased region" description="Basic and acidic residues" evidence="1">
    <location>
        <begin position="1"/>
        <end position="16"/>
    </location>
</feature>
<dbReference type="AlphaFoldDB" id="M5GCB9"/>
<feature type="region of interest" description="Disordered" evidence="1">
    <location>
        <begin position="1"/>
        <end position="72"/>
    </location>
</feature>
<keyword evidence="3" id="KW-1185">Reference proteome</keyword>
<evidence type="ECO:0000256" key="1">
    <source>
        <dbReference type="SAM" id="MobiDB-lite"/>
    </source>
</evidence>
<name>M5GCB9_DACPD</name>
<dbReference type="EMBL" id="JH795864">
    <property type="protein sequence ID" value="EJU01678.1"/>
    <property type="molecule type" value="Genomic_DNA"/>
</dbReference>
<accession>M5GCB9</accession>
<dbReference type="OrthoDB" id="2959034at2759"/>
<evidence type="ECO:0000313" key="2">
    <source>
        <dbReference type="EMBL" id="EJU01678.1"/>
    </source>
</evidence>
<feature type="compositionally biased region" description="Low complexity" evidence="1">
    <location>
        <begin position="17"/>
        <end position="35"/>
    </location>
</feature>
<dbReference type="OMA" id="LYWAIVS"/>
<protein>
    <submittedName>
        <fullName evidence="2">Uncharacterized protein</fullName>
    </submittedName>
</protein>
<gene>
    <name evidence="2" type="ORF">DACRYDRAFT_22728</name>
</gene>
<sequence length="413" mass="46443">MIIKDTDDKGEVKTEKPLPASPDSVSSSSEDGLPSYYEAQRNQAGPSNPRRQRPSPAPITTKPRTVSTFSSLSVSTRKNLADKLAYLTTRTPTTPSKSSWVPGFVRKRSEAKQQAQIDEQVKETVLTLIRDVVRDVQQPDCIDILNRCVAACQMRALMFPELAQLKIIEDHTALYWAIVSGTPTTASTLPTLIHPVVNLLISFPLQQHTRIDARQACTVNSDNRLFQQLRQSPGYSTIVTYANEVISAGGDRLETVEVNHMNLDAVGQFAISFSIQNWIRKMRAAKHVPLEFIARGRTWGLTFRVAEEHTHGFRSGQWYGELKLLDNSPPTWVTGRLRIMPQDVSFTRKGPLDITFHTEGQRLDNRWALQFKLKGPKGELVEFDDSPYLTQDGTMHVQGEFKLDKTHADCVIM</sequence>
<dbReference type="HOGENOM" id="CLU_026023_0_0_1"/>
<dbReference type="GeneID" id="63687993"/>
<reference evidence="2 3" key="1">
    <citation type="journal article" date="2012" name="Science">
        <title>The Paleozoic origin of enzymatic lignin decomposition reconstructed from 31 fungal genomes.</title>
        <authorList>
            <person name="Floudas D."/>
            <person name="Binder M."/>
            <person name="Riley R."/>
            <person name="Barry K."/>
            <person name="Blanchette R.A."/>
            <person name="Henrissat B."/>
            <person name="Martinez A.T."/>
            <person name="Otillar R."/>
            <person name="Spatafora J.W."/>
            <person name="Yadav J.S."/>
            <person name="Aerts A."/>
            <person name="Benoit I."/>
            <person name="Boyd A."/>
            <person name="Carlson A."/>
            <person name="Copeland A."/>
            <person name="Coutinho P.M."/>
            <person name="de Vries R.P."/>
            <person name="Ferreira P."/>
            <person name="Findley K."/>
            <person name="Foster B."/>
            <person name="Gaskell J."/>
            <person name="Glotzer D."/>
            <person name="Gorecki P."/>
            <person name="Heitman J."/>
            <person name="Hesse C."/>
            <person name="Hori C."/>
            <person name="Igarashi K."/>
            <person name="Jurgens J.A."/>
            <person name="Kallen N."/>
            <person name="Kersten P."/>
            <person name="Kohler A."/>
            <person name="Kuees U."/>
            <person name="Kumar T.K.A."/>
            <person name="Kuo A."/>
            <person name="LaButti K."/>
            <person name="Larrondo L.F."/>
            <person name="Lindquist E."/>
            <person name="Ling A."/>
            <person name="Lombard V."/>
            <person name="Lucas S."/>
            <person name="Lundell T."/>
            <person name="Martin R."/>
            <person name="McLaughlin D.J."/>
            <person name="Morgenstern I."/>
            <person name="Morin E."/>
            <person name="Murat C."/>
            <person name="Nagy L.G."/>
            <person name="Nolan M."/>
            <person name="Ohm R.A."/>
            <person name="Patyshakuliyeva A."/>
            <person name="Rokas A."/>
            <person name="Ruiz-Duenas F.J."/>
            <person name="Sabat G."/>
            <person name="Salamov A."/>
            <person name="Samejima M."/>
            <person name="Schmutz J."/>
            <person name="Slot J.C."/>
            <person name="St John F."/>
            <person name="Stenlid J."/>
            <person name="Sun H."/>
            <person name="Sun S."/>
            <person name="Syed K."/>
            <person name="Tsang A."/>
            <person name="Wiebenga A."/>
            <person name="Young D."/>
            <person name="Pisabarro A."/>
            <person name="Eastwood D.C."/>
            <person name="Martin F."/>
            <person name="Cullen D."/>
            <person name="Grigoriev I.V."/>
            <person name="Hibbett D.S."/>
        </authorList>
    </citation>
    <scope>NUCLEOTIDE SEQUENCE [LARGE SCALE GENOMIC DNA]</scope>
    <source>
        <strain evidence="2 3">DJM-731 SS1</strain>
    </source>
</reference>
<proteinExistence type="predicted"/>
<evidence type="ECO:0000313" key="3">
    <source>
        <dbReference type="Proteomes" id="UP000030653"/>
    </source>
</evidence>
<organism evidence="2 3">
    <name type="scientific">Dacryopinax primogenitus (strain DJM 731)</name>
    <name type="common">Brown rot fungus</name>
    <dbReference type="NCBI Taxonomy" id="1858805"/>
    <lineage>
        <taxon>Eukaryota</taxon>
        <taxon>Fungi</taxon>
        <taxon>Dikarya</taxon>
        <taxon>Basidiomycota</taxon>
        <taxon>Agaricomycotina</taxon>
        <taxon>Dacrymycetes</taxon>
        <taxon>Dacrymycetales</taxon>
        <taxon>Dacrymycetaceae</taxon>
        <taxon>Dacryopinax</taxon>
    </lineage>
</organism>